<dbReference type="PANTHER" id="PTHR20961:SF38">
    <property type="entry name" value="PROTEIN O-LINKED-MANNOSE BETA-1,4-N-ACETYLGLUCOSAMINYLTRANSFERASE 2"/>
    <property type="match status" value="1"/>
</dbReference>
<dbReference type="Pfam" id="PF04577">
    <property type="entry name" value="Glyco_transf_61"/>
    <property type="match status" value="1"/>
</dbReference>
<evidence type="ECO:0000256" key="1">
    <source>
        <dbReference type="ARBA" id="ARBA00004167"/>
    </source>
</evidence>
<dbReference type="PANTHER" id="PTHR20961">
    <property type="entry name" value="GLYCOSYLTRANSFERASE"/>
    <property type="match status" value="1"/>
</dbReference>
<dbReference type="InterPro" id="IPR049625">
    <property type="entry name" value="Glyco_transf_61_cat"/>
</dbReference>
<evidence type="ECO:0000256" key="5">
    <source>
        <dbReference type="ARBA" id="ARBA00022989"/>
    </source>
</evidence>
<sequence>MALLKKSGIIVPCSPAMAFSLIGFAAVLSIYFQTKVLEKFKHDSVSFNMFPYEENHNNKILPSDDGPVKEEHLSSSILARRQNLIEFDTTHKTHYHDQSPKCMEEVMPQLLNTWGDAKESICEHEDTSIDKYTLQTWEYHPTLHMYRNIVLNSIRSEVDTANLNSTACQELNKRSQYVALGSSSTSPRPTVIRIRPFDVNNSYERFHAYLNVAMTMALFNISNPQLVYITDRYEDVPSGDLEMWQSFSTMDMIVLPPEGSEVDLNDTSITTNKISIQLMIDMYSSGTSMLVTKVTGGALRGRGTDHHCKSEIFRGITRWMASNLLAVDSASRNDEIQKATDSNSTIQVVWSSRSPYCCRPKDQIYTPSRSIENEDDLVRQLQDKLGRQYNITTVDFGSKSTVESVQIASTSHIIAGVHGAGLIWTSFLPRHGGVVELFGGDRGSVNRHYHNIASLADIHYRSLSIGRGSASKTLGWDGRTVETIVQKIRSIGVVSEAEPVANEPS</sequence>
<dbReference type="RefSeq" id="XP_002296644.1">
    <property type="nucleotide sequence ID" value="XM_002296608.1"/>
</dbReference>
<keyword evidence="6 8" id="KW-0472">Membrane</keyword>
<name>B8LC94_THAPS</name>
<keyword evidence="3" id="KW-0808">Transferase</keyword>
<comment type="subcellular location">
    <subcellularLocation>
        <location evidence="1">Membrane</location>
        <topology evidence="1">Single-pass membrane protein</topology>
    </subcellularLocation>
</comment>
<dbReference type="Proteomes" id="UP000001449">
    <property type="component" value="Chromosome 11"/>
</dbReference>
<dbReference type="HOGENOM" id="CLU_540272_0_0_1"/>
<dbReference type="GeneID" id="7445445"/>
<accession>B8LC94</accession>
<keyword evidence="11" id="KW-1185">Reference proteome</keyword>
<dbReference type="KEGG" id="tps:THAPSDRAFT_8903"/>
<proteinExistence type="predicted"/>
<evidence type="ECO:0000256" key="2">
    <source>
        <dbReference type="ARBA" id="ARBA00022676"/>
    </source>
</evidence>
<evidence type="ECO:0000313" key="11">
    <source>
        <dbReference type="Proteomes" id="UP000001449"/>
    </source>
</evidence>
<keyword evidence="7" id="KW-0325">Glycoprotein</keyword>
<dbReference type="GO" id="GO:0016757">
    <property type="term" value="F:glycosyltransferase activity"/>
    <property type="evidence" value="ECO:0000318"/>
    <property type="project" value="GO_Central"/>
</dbReference>
<evidence type="ECO:0000256" key="6">
    <source>
        <dbReference type="ARBA" id="ARBA00023136"/>
    </source>
</evidence>
<reference evidence="10 11" key="2">
    <citation type="journal article" date="2008" name="Nature">
        <title>The Phaeodactylum genome reveals the evolutionary history of diatom genomes.</title>
        <authorList>
            <person name="Bowler C."/>
            <person name="Allen A.E."/>
            <person name="Badger J.H."/>
            <person name="Grimwood J."/>
            <person name="Jabbari K."/>
            <person name="Kuo A."/>
            <person name="Maheswari U."/>
            <person name="Martens C."/>
            <person name="Maumus F."/>
            <person name="Otillar R.P."/>
            <person name="Rayko E."/>
            <person name="Salamov A."/>
            <person name="Vandepoele K."/>
            <person name="Beszteri B."/>
            <person name="Gruber A."/>
            <person name="Heijde M."/>
            <person name="Katinka M."/>
            <person name="Mock T."/>
            <person name="Valentin K."/>
            <person name="Verret F."/>
            <person name="Berges J.A."/>
            <person name="Brownlee C."/>
            <person name="Cadoret J.P."/>
            <person name="Chiovitti A."/>
            <person name="Choi C.J."/>
            <person name="Coesel S."/>
            <person name="De Martino A."/>
            <person name="Detter J.C."/>
            <person name="Durkin C."/>
            <person name="Falciatore A."/>
            <person name="Fournet J."/>
            <person name="Haruta M."/>
            <person name="Huysman M.J."/>
            <person name="Jenkins B.D."/>
            <person name="Jiroutova K."/>
            <person name="Jorgensen R.E."/>
            <person name="Joubert Y."/>
            <person name="Kaplan A."/>
            <person name="Kroger N."/>
            <person name="Kroth P.G."/>
            <person name="La Roche J."/>
            <person name="Lindquist E."/>
            <person name="Lommer M."/>
            <person name="Martin-Jezequel V."/>
            <person name="Lopez P.J."/>
            <person name="Lucas S."/>
            <person name="Mangogna M."/>
            <person name="McGinnis K."/>
            <person name="Medlin L.K."/>
            <person name="Montsant A."/>
            <person name="Oudot-Le Secq M.P."/>
            <person name="Napoli C."/>
            <person name="Obornik M."/>
            <person name="Parker M.S."/>
            <person name="Petit J.L."/>
            <person name="Porcel B.M."/>
            <person name="Poulsen N."/>
            <person name="Robison M."/>
            <person name="Rychlewski L."/>
            <person name="Rynearson T.A."/>
            <person name="Schmutz J."/>
            <person name="Shapiro H."/>
            <person name="Siaut M."/>
            <person name="Stanley M."/>
            <person name="Sussman M.R."/>
            <person name="Taylor A.R."/>
            <person name="Vardi A."/>
            <person name="von Dassow P."/>
            <person name="Vyverman W."/>
            <person name="Willis A."/>
            <person name="Wyrwicz L.S."/>
            <person name="Rokhsar D.S."/>
            <person name="Weissenbach J."/>
            <person name="Armbrust E.V."/>
            <person name="Green B.R."/>
            <person name="Van de Peer Y."/>
            <person name="Grigoriev I.V."/>
        </authorList>
    </citation>
    <scope>NUCLEOTIDE SEQUENCE [LARGE SCALE GENOMIC DNA]</scope>
    <source>
        <strain evidence="10 11">CCMP1335</strain>
    </source>
</reference>
<dbReference type="InParanoid" id="B8LC94"/>
<dbReference type="PaxDb" id="35128-Thaps8903"/>
<evidence type="ECO:0000256" key="7">
    <source>
        <dbReference type="ARBA" id="ARBA00023180"/>
    </source>
</evidence>
<gene>
    <name evidence="10" type="ORF">THAPSDRAFT_8903</name>
</gene>
<feature type="domain" description="Glycosyltransferase 61 catalytic" evidence="9">
    <location>
        <begin position="355"/>
        <end position="435"/>
    </location>
</feature>
<keyword evidence="2" id="KW-0328">Glycosyltransferase</keyword>
<feature type="transmembrane region" description="Helical" evidence="8">
    <location>
        <begin position="9"/>
        <end position="32"/>
    </location>
</feature>
<dbReference type="EMBL" id="DS999416">
    <property type="protein sequence ID" value="EED87039.1"/>
    <property type="molecule type" value="Genomic_DNA"/>
</dbReference>
<keyword evidence="4 8" id="KW-0812">Transmembrane</keyword>
<evidence type="ECO:0000256" key="4">
    <source>
        <dbReference type="ARBA" id="ARBA00022692"/>
    </source>
</evidence>
<evidence type="ECO:0000259" key="9">
    <source>
        <dbReference type="Pfam" id="PF04577"/>
    </source>
</evidence>
<keyword evidence="5 8" id="KW-1133">Transmembrane helix</keyword>
<evidence type="ECO:0000313" key="10">
    <source>
        <dbReference type="EMBL" id="EED87039.1"/>
    </source>
</evidence>
<dbReference type="InterPro" id="IPR007657">
    <property type="entry name" value="Glycosyltransferase_61"/>
</dbReference>
<evidence type="ECO:0000256" key="8">
    <source>
        <dbReference type="SAM" id="Phobius"/>
    </source>
</evidence>
<reference evidence="10 11" key="1">
    <citation type="journal article" date="2004" name="Science">
        <title>The genome of the diatom Thalassiosira pseudonana: ecology, evolution, and metabolism.</title>
        <authorList>
            <person name="Armbrust E.V."/>
            <person name="Berges J.A."/>
            <person name="Bowler C."/>
            <person name="Green B.R."/>
            <person name="Martinez D."/>
            <person name="Putnam N.H."/>
            <person name="Zhou S."/>
            <person name="Allen A.E."/>
            <person name="Apt K.E."/>
            <person name="Bechner M."/>
            <person name="Brzezinski M.A."/>
            <person name="Chaal B.K."/>
            <person name="Chiovitti A."/>
            <person name="Davis A.K."/>
            <person name="Demarest M.S."/>
            <person name="Detter J.C."/>
            <person name="Glavina T."/>
            <person name="Goodstein D."/>
            <person name="Hadi M.Z."/>
            <person name="Hellsten U."/>
            <person name="Hildebrand M."/>
            <person name="Jenkins B.D."/>
            <person name="Jurka J."/>
            <person name="Kapitonov V.V."/>
            <person name="Kroger N."/>
            <person name="Lau W.W."/>
            <person name="Lane T.W."/>
            <person name="Larimer F.W."/>
            <person name="Lippmeier J.C."/>
            <person name="Lucas S."/>
            <person name="Medina M."/>
            <person name="Montsant A."/>
            <person name="Obornik M."/>
            <person name="Parker M.S."/>
            <person name="Palenik B."/>
            <person name="Pazour G.J."/>
            <person name="Richardson P.M."/>
            <person name="Rynearson T.A."/>
            <person name="Saito M.A."/>
            <person name="Schwartz D.C."/>
            <person name="Thamatrakoln K."/>
            <person name="Valentin K."/>
            <person name="Vardi A."/>
            <person name="Wilkerson F.P."/>
            <person name="Rokhsar D.S."/>
        </authorList>
    </citation>
    <scope>NUCLEOTIDE SEQUENCE [LARGE SCALE GENOMIC DNA]</scope>
    <source>
        <strain evidence="10 11">CCMP1335</strain>
    </source>
</reference>
<dbReference type="AlphaFoldDB" id="B8LC94"/>
<organism evidence="10 11">
    <name type="scientific">Thalassiosira pseudonana</name>
    <name type="common">Marine diatom</name>
    <name type="synonym">Cyclotella nana</name>
    <dbReference type="NCBI Taxonomy" id="35128"/>
    <lineage>
        <taxon>Eukaryota</taxon>
        <taxon>Sar</taxon>
        <taxon>Stramenopiles</taxon>
        <taxon>Ochrophyta</taxon>
        <taxon>Bacillariophyta</taxon>
        <taxon>Coscinodiscophyceae</taxon>
        <taxon>Thalassiosirophycidae</taxon>
        <taxon>Thalassiosirales</taxon>
        <taxon>Thalassiosiraceae</taxon>
        <taxon>Thalassiosira</taxon>
    </lineage>
</organism>
<dbReference type="GO" id="GO:0016020">
    <property type="term" value="C:membrane"/>
    <property type="evidence" value="ECO:0007669"/>
    <property type="project" value="UniProtKB-SubCell"/>
</dbReference>
<evidence type="ECO:0000256" key="3">
    <source>
        <dbReference type="ARBA" id="ARBA00022679"/>
    </source>
</evidence>
<protein>
    <recommendedName>
        <fullName evidence="9">Glycosyltransferase 61 catalytic domain-containing protein</fullName>
    </recommendedName>
</protein>